<accession>A0A853C3A9</accession>
<dbReference type="InterPro" id="IPR017853">
    <property type="entry name" value="GH"/>
</dbReference>
<proteinExistence type="predicted"/>
<dbReference type="AlphaFoldDB" id="A0A853C3A9"/>
<dbReference type="SUPFAM" id="SSF51445">
    <property type="entry name" value="(Trans)glycosidases"/>
    <property type="match status" value="1"/>
</dbReference>
<feature type="signal peptide" evidence="1">
    <location>
        <begin position="1"/>
        <end position="29"/>
    </location>
</feature>
<dbReference type="Pfam" id="PF00704">
    <property type="entry name" value="Glyco_hydro_18"/>
    <property type="match status" value="1"/>
</dbReference>
<dbReference type="InterPro" id="IPR001223">
    <property type="entry name" value="Glyco_hydro18_cat"/>
</dbReference>
<dbReference type="GO" id="GO:0005975">
    <property type="term" value="P:carbohydrate metabolic process"/>
    <property type="evidence" value="ECO:0007669"/>
    <property type="project" value="InterPro"/>
</dbReference>
<dbReference type="RefSeq" id="WP_179668579.1">
    <property type="nucleotide sequence ID" value="NZ_JACCFP010000001.1"/>
</dbReference>
<evidence type="ECO:0000256" key="1">
    <source>
        <dbReference type="SAM" id="SignalP"/>
    </source>
</evidence>
<dbReference type="EMBL" id="JACCFP010000001">
    <property type="protein sequence ID" value="NYJ02175.1"/>
    <property type="molecule type" value="Genomic_DNA"/>
</dbReference>
<feature type="chain" id="PRO_5032453922" evidence="1">
    <location>
        <begin position="30"/>
        <end position="337"/>
    </location>
</feature>
<keyword evidence="1" id="KW-0732">Signal</keyword>
<dbReference type="PANTHER" id="PTHR46066">
    <property type="entry name" value="CHITINASE DOMAIN-CONTAINING PROTEIN 1 FAMILY MEMBER"/>
    <property type="match status" value="1"/>
</dbReference>
<evidence type="ECO:0000313" key="4">
    <source>
        <dbReference type="Proteomes" id="UP000530424"/>
    </source>
</evidence>
<organism evidence="3 4">
    <name type="scientific">Nocardioides thalensis</name>
    <dbReference type="NCBI Taxonomy" id="1914755"/>
    <lineage>
        <taxon>Bacteria</taxon>
        <taxon>Bacillati</taxon>
        <taxon>Actinomycetota</taxon>
        <taxon>Actinomycetes</taxon>
        <taxon>Propionibacteriales</taxon>
        <taxon>Nocardioidaceae</taxon>
        <taxon>Nocardioides</taxon>
    </lineage>
</organism>
<feature type="domain" description="GH18" evidence="2">
    <location>
        <begin position="30"/>
        <end position="337"/>
    </location>
</feature>
<evidence type="ECO:0000259" key="2">
    <source>
        <dbReference type="PROSITE" id="PS51910"/>
    </source>
</evidence>
<gene>
    <name evidence="3" type="ORF">HNR19_002873</name>
</gene>
<reference evidence="3 4" key="1">
    <citation type="submission" date="2020-07" db="EMBL/GenBank/DDBJ databases">
        <title>Sequencing the genomes of 1000 actinobacteria strains.</title>
        <authorList>
            <person name="Klenk H.-P."/>
        </authorList>
    </citation>
    <scope>NUCLEOTIDE SEQUENCE [LARGE SCALE GENOMIC DNA]</scope>
    <source>
        <strain evidence="3 4">DSM 103833</strain>
    </source>
</reference>
<comment type="caution">
    <text evidence="3">The sequence shown here is derived from an EMBL/GenBank/DDBJ whole genome shotgun (WGS) entry which is preliminary data.</text>
</comment>
<dbReference type="PROSITE" id="PS51910">
    <property type="entry name" value="GH18_2"/>
    <property type="match status" value="1"/>
</dbReference>
<dbReference type="Gene3D" id="3.20.20.80">
    <property type="entry name" value="Glycosidases"/>
    <property type="match status" value="1"/>
</dbReference>
<dbReference type="PANTHER" id="PTHR46066:SF2">
    <property type="entry name" value="CHITINASE DOMAIN-CONTAINING PROTEIN 1"/>
    <property type="match status" value="1"/>
</dbReference>
<dbReference type="SMART" id="SM00636">
    <property type="entry name" value="Glyco_18"/>
    <property type="match status" value="1"/>
</dbReference>
<dbReference type="GO" id="GO:0008061">
    <property type="term" value="F:chitin binding"/>
    <property type="evidence" value="ECO:0007669"/>
    <property type="project" value="InterPro"/>
</dbReference>
<protein>
    <submittedName>
        <fullName evidence="3">Spore germination protein YaaH</fullName>
    </submittedName>
</protein>
<dbReference type="InterPro" id="IPR011583">
    <property type="entry name" value="Chitinase_II/V-like_cat"/>
</dbReference>
<dbReference type="Proteomes" id="UP000530424">
    <property type="component" value="Unassembled WGS sequence"/>
</dbReference>
<name>A0A853C3A9_9ACTN</name>
<dbReference type="Gene3D" id="3.10.50.10">
    <property type="match status" value="1"/>
</dbReference>
<evidence type="ECO:0000313" key="3">
    <source>
        <dbReference type="EMBL" id="NYJ02175.1"/>
    </source>
</evidence>
<keyword evidence="4" id="KW-1185">Reference proteome</keyword>
<sequence length="337" mass="36834">MKRIAPTVLSVLALTLPLAGAVLPPQASAARSDHEVTGWILPSAANRLVRQNAHGLTTLAVVGVGLRPDGASTAPVTSDMLRLARAGRRNGLRTELLVSNYSNRLGAFDPRALHRLLDRPRHIRRVAARLAVAVRQGPWDGVNVDLERVRASDGPGLVRFVAALQRAMPPHRTVSIDVSASTSIRAYREHGYRLSGLARHADVVDLMAYDYSGPTWSDPGPIGPLPWQRAAVRALLRKVPAEKVQLGVAGYGYTWPETGTGRSLSPRAARRLVREDGAEAEFRRKVGEWAATLSNGTELRWSDGRSYRLRVQLAHRFGLRGTAVWRLGSADPLPRLR</sequence>
<dbReference type="InterPro" id="IPR029070">
    <property type="entry name" value="Chitinase_insertion_sf"/>
</dbReference>